<dbReference type="Pfam" id="PF02687">
    <property type="entry name" value="FtsX"/>
    <property type="match status" value="2"/>
</dbReference>
<keyword evidence="3 6" id="KW-0812">Transmembrane</keyword>
<dbReference type="InterPro" id="IPR050250">
    <property type="entry name" value="Macrolide_Exporter_MacB"/>
</dbReference>
<feature type="domain" description="MacB-like periplasmic core" evidence="8">
    <location>
        <begin position="445"/>
        <end position="639"/>
    </location>
</feature>
<dbReference type="PANTHER" id="PTHR30572">
    <property type="entry name" value="MEMBRANE COMPONENT OF TRANSPORTER-RELATED"/>
    <property type="match status" value="1"/>
</dbReference>
<sequence>MFKLNLKIALRNLFKNKGYAAINIGGLAIGLTAFVLLLLFVNHEANYDKWSPELKNVYQVREYHDFFTPDNKQYWQQINESRIAGVLKEKVPQFKYVTKASRGWGDGYSIKIDRNAPVIVKDIVDADSLFFKVFPYQFINGDGSTAMNEPNTIVLKQSVAIQLFGTDKVVGKQLKLVRWRSDEGNLMTITGVVKNPSASESLAFTAVIHTGEREKDPDQISSSNYTGIYAKTEKQIDTNVLNKTLLNVYTDYKKALLKARGETFNDFYKAKSRKPGLKVLPLSEVYSNPSFSENWLDKIKPIIALSIFLLIISVINFVNLATAQSVQRAKEVGVKKVLGAYKKQLVLQFLIESAIQTLSALFITIILVELLLPSFSSHFDVQLSFWHSNHLLPIIAQLFGLFVFITLLAGFYPAIILAKYNPVKVLKGNYESSFKGMALRNGLVVLQFIIAVTFIIGIGVMYKQNSYMANKDLGFDRDKLINISTNYDTDDPFVESVKRIAGVKYVATTTQVMGNTFNTPRELTFNNQKFDINAVTVTMDALPALGVKVISGRIFAKEYAQDTINSVVINQAAANLLGKNLVGKTFTSGSNKDVFQIVGVIKNYNNESFEKAVLPTIYKVTHLGGSSNTNNLLVRFDNDHYQSAIKTIEAEWKKVYPDFPMMYTSVEDSFQKELKPSLRLMQIVVLFSVISVILSLLGLFALSTFMAKRRTKEIAIRKILGASNLELINMLNRSFLILVIIANLISWPIAFILTRKWLEGFAYRIEMPFWPFAIATLTSVIIAILTVSLQARKAAVNNPVDALKYE</sequence>
<reference evidence="9 10" key="1">
    <citation type="submission" date="2020-05" db="EMBL/GenBank/DDBJ databases">
        <title>Description of Pedobacter foliorum sp. nov.</title>
        <authorList>
            <person name="Qi S."/>
            <person name="Carlier A."/>
            <person name="Cnockaert M."/>
            <person name="Vandamme P."/>
        </authorList>
    </citation>
    <scope>NUCLEOTIDE SEQUENCE [LARGE SCALE GENOMIC DNA]</scope>
    <source>
        <strain evidence="9 10">LMG 31300</strain>
    </source>
</reference>
<organism evidence="9 10">
    <name type="scientific">Pedobacter boryungensis</name>
    <dbReference type="NCBI Taxonomy" id="869962"/>
    <lineage>
        <taxon>Bacteria</taxon>
        <taxon>Pseudomonadati</taxon>
        <taxon>Bacteroidota</taxon>
        <taxon>Sphingobacteriia</taxon>
        <taxon>Sphingobacteriales</taxon>
        <taxon>Sphingobacteriaceae</taxon>
        <taxon>Pedobacter</taxon>
    </lineage>
</organism>
<feature type="domain" description="ABC3 transporter permease C-terminal" evidence="7">
    <location>
        <begin position="304"/>
        <end position="422"/>
    </location>
</feature>
<feature type="transmembrane region" description="Helical" evidence="6">
    <location>
        <begin position="20"/>
        <end position="41"/>
    </location>
</feature>
<comment type="caution">
    <text evidence="9">The sequence shown here is derived from an EMBL/GenBank/DDBJ whole genome shotgun (WGS) entry which is preliminary data.</text>
</comment>
<evidence type="ECO:0000259" key="8">
    <source>
        <dbReference type="Pfam" id="PF12704"/>
    </source>
</evidence>
<evidence type="ECO:0000256" key="4">
    <source>
        <dbReference type="ARBA" id="ARBA00022989"/>
    </source>
</evidence>
<dbReference type="Pfam" id="PF12704">
    <property type="entry name" value="MacB_PCD"/>
    <property type="match status" value="2"/>
</dbReference>
<dbReference type="Proteomes" id="UP000762110">
    <property type="component" value="Unassembled WGS sequence"/>
</dbReference>
<evidence type="ECO:0000256" key="2">
    <source>
        <dbReference type="ARBA" id="ARBA00022475"/>
    </source>
</evidence>
<keyword evidence="5 6" id="KW-0472">Membrane</keyword>
<keyword evidence="4 6" id="KW-1133">Transmembrane helix</keyword>
<dbReference type="PANTHER" id="PTHR30572:SF18">
    <property type="entry name" value="ABC-TYPE MACROLIDE FAMILY EXPORT SYSTEM PERMEASE COMPONENT 2"/>
    <property type="match status" value="1"/>
</dbReference>
<feature type="domain" description="ABC3 transporter permease C-terminal" evidence="7">
    <location>
        <begin position="686"/>
        <end position="795"/>
    </location>
</feature>
<evidence type="ECO:0000313" key="9">
    <source>
        <dbReference type="EMBL" id="NQX30390.1"/>
    </source>
</evidence>
<feature type="transmembrane region" description="Helical" evidence="6">
    <location>
        <begin position="735"/>
        <end position="754"/>
    </location>
</feature>
<proteinExistence type="predicted"/>
<evidence type="ECO:0000259" key="7">
    <source>
        <dbReference type="Pfam" id="PF02687"/>
    </source>
</evidence>
<feature type="transmembrane region" description="Helical" evidence="6">
    <location>
        <begin position="680"/>
        <end position="702"/>
    </location>
</feature>
<dbReference type="InterPro" id="IPR025857">
    <property type="entry name" value="MacB_PCD"/>
</dbReference>
<evidence type="ECO:0000256" key="5">
    <source>
        <dbReference type="ARBA" id="ARBA00023136"/>
    </source>
</evidence>
<protein>
    <submittedName>
        <fullName evidence="9">ABC transporter permease</fullName>
    </submittedName>
</protein>
<dbReference type="InterPro" id="IPR003838">
    <property type="entry name" value="ABC3_permease_C"/>
</dbReference>
<comment type="subcellular location">
    <subcellularLocation>
        <location evidence="1">Cell membrane</location>
        <topology evidence="1">Multi-pass membrane protein</topology>
    </subcellularLocation>
</comment>
<keyword evidence="10" id="KW-1185">Reference proteome</keyword>
<dbReference type="EMBL" id="JABMKV010000001">
    <property type="protein sequence ID" value="NQX30390.1"/>
    <property type="molecule type" value="Genomic_DNA"/>
</dbReference>
<accession>A0ABX2D8T6</accession>
<dbReference type="RefSeq" id="WP_173268585.1">
    <property type="nucleotide sequence ID" value="NZ_JABMKV010000001.1"/>
</dbReference>
<feature type="transmembrane region" description="Helical" evidence="6">
    <location>
        <begin position="345"/>
        <end position="372"/>
    </location>
</feature>
<evidence type="ECO:0000256" key="6">
    <source>
        <dbReference type="SAM" id="Phobius"/>
    </source>
</evidence>
<gene>
    <name evidence="9" type="ORF">HQN85_01525</name>
</gene>
<evidence type="ECO:0000313" key="10">
    <source>
        <dbReference type="Proteomes" id="UP000762110"/>
    </source>
</evidence>
<feature type="transmembrane region" description="Helical" evidence="6">
    <location>
        <begin position="438"/>
        <end position="462"/>
    </location>
</feature>
<feature type="transmembrane region" description="Helical" evidence="6">
    <location>
        <begin position="392"/>
        <end position="417"/>
    </location>
</feature>
<evidence type="ECO:0000256" key="3">
    <source>
        <dbReference type="ARBA" id="ARBA00022692"/>
    </source>
</evidence>
<feature type="domain" description="MacB-like periplasmic core" evidence="8">
    <location>
        <begin position="21"/>
        <end position="239"/>
    </location>
</feature>
<feature type="transmembrane region" description="Helical" evidence="6">
    <location>
        <begin position="302"/>
        <end position="324"/>
    </location>
</feature>
<feature type="transmembrane region" description="Helical" evidence="6">
    <location>
        <begin position="769"/>
        <end position="789"/>
    </location>
</feature>
<keyword evidence="2" id="KW-1003">Cell membrane</keyword>
<evidence type="ECO:0000256" key="1">
    <source>
        <dbReference type="ARBA" id="ARBA00004651"/>
    </source>
</evidence>
<name>A0ABX2D8T6_9SPHI</name>